<reference evidence="1" key="2">
    <citation type="journal article" date="2016" name="Fungal Biol.">
        <title>Ochratoxin A production by Penicillium thymicola.</title>
        <authorList>
            <person name="Nguyen H.D.T."/>
            <person name="McMullin D.R."/>
            <person name="Ponomareva E."/>
            <person name="Riley R."/>
            <person name="Pomraning K.R."/>
            <person name="Baker S.E."/>
            <person name="Seifert K.A."/>
        </authorList>
    </citation>
    <scope>NUCLEOTIDE SEQUENCE</scope>
    <source>
        <strain evidence="1">DAOM 180753</strain>
    </source>
</reference>
<comment type="caution">
    <text evidence="1">The sequence shown here is derived from an EMBL/GenBank/DDBJ whole genome shotgun (WGS) entry which is preliminary data.</text>
</comment>
<proteinExistence type="predicted"/>
<evidence type="ECO:0000313" key="1">
    <source>
        <dbReference type="EMBL" id="KAJ9486576.1"/>
    </source>
</evidence>
<reference evidence="1" key="1">
    <citation type="submission" date="2015-06" db="EMBL/GenBank/DDBJ databases">
        <authorList>
            <person name="Nguyen H."/>
        </authorList>
    </citation>
    <scope>NUCLEOTIDE SEQUENCE</scope>
    <source>
        <strain evidence="1">DAOM 180753</strain>
    </source>
</reference>
<dbReference type="AlphaFoldDB" id="A0AAI9TGH3"/>
<organism evidence="1 2">
    <name type="scientific">Penicillium thymicola</name>
    <dbReference type="NCBI Taxonomy" id="293382"/>
    <lineage>
        <taxon>Eukaryota</taxon>
        <taxon>Fungi</taxon>
        <taxon>Dikarya</taxon>
        <taxon>Ascomycota</taxon>
        <taxon>Pezizomycotina</taxon>
        <taxon>Eurotiomycetes</taxon>
        <taxon>Eurotiomycetidae</taxon>
        <taxon>Eurotiales</taxon>
        <taxon>Aspergillaceae</taxon>
        <taxon>Penicillium</taxon>
    </lineage>
</organism>
<dbReference type="Proteomes" id="UP001227192">
    <property type="component" value="Unassembled WGS sequence"/>
</dbReference>
<evidence type="ECO:0000313" key="2">
    <source>
        <dbReference type="Proteomes" id="UP001227192"/>
    </source>
</evidence>
<sequence>MQATYLVPWIIVVHRPTPLYLYLCSGSSRQPCGTQGRTVAWSHGRTVGRARLVCGMSPARSCMPSVGSILEWWNHGCSACRSAGRAD</sequence>
<name>A0AAI9TGH3_PENTH</name>
<protein>
    <submittedName>
        <fullName evidence="1">Uncharacterized protein</fullName>
    </submittedName>
</protein>
<accession>A0AAI9TGH3</accession>
<keyword evidence="2" id="KW-1185">Reference proteome</keyword>
<gene>
    <name evidence="1" type="ORF">VN97_g6760</name>
</gene>
<dbReference type="EMBL" id="LACB01000202">
    <property type="protein sequence ID" value="KAJ9486576.1"/>
    <property type="molecule type" value="Genomic_DNA"/>
</dbReference>